<dbReference type="InterPro" id="IPR050922">
    <property type="entry name" value="LytR/CpsA/Psr_CW_biosynth"/>
</dbReference>
<evidence type="ECO:0000256" key="1">
    <source>
        <dbReference type="ARBA" id="ARBA00006068"/>
    </source>
</evidence>
<evidence type="ECO:0000259" key="5">
    <source>
        <dbReference type="Pfam" id="PF13399"/>
    </source>
</evidence>
<feature type="domain" description="LytR/CpsA/Psr regulator C-terminal" evidence="5">
    <location>
        <begin position="598"/>
        <end position="679"/>
    </location>
</feature>
<feature type="compositionally biased region" description="Basic and acidic residues" evidence="2">
    <location>
        <begin position="142"/>
        <end position="153"/>
    </location>
</feature>
<feature type="compositionally biased region" description="Low complexity" evidence="2">
    <location>
        <begin position="199"/>
        <end position="209"/>
    </location>
</feature>
<keyword evidence="3" id="KW-0472">Membrane</keyword>
<keyword evidence="7" id="KW-1185">Reference proteome</keyword>
<dbReference type="EMBL" id="JAZDUF010000001">
    <property type="protein sequence ID" value="MEE3848765.1"/>
    <property type="molecule type" value="Genomic_DNA"/>
</dbReference>
<protein>
    <submittedName>
        <fullName evidence="6">LCP family protein</fullName>
    </submittedName>
</protein>
<gene>
    <name evidence="6" type="ORF">VZC37_00370</name>
</gene>
<organism evidence="6 7">
    <name type="scientific">Gordonia sesuvii</name>
    <dbReference type="NCBI Taxonomy" id="3116777"/>
    <lineage>
        <taxon>Bacteria</taxon>
        <taxon>Bacillati</taxon>
        <taxon>Actinomycetota</taxon>
        <taxon>Actinomycetes</taxon>
        <taxon>Mycobacteriales</taxon>
        <taxon>Gordoniaceae</taxon>
        <taxon>Gordonia</taxon>
    </lineage>
</organism>
<feature type="region of interest" description="Disordered" evidence="2">
    <location>
        <begin position="1"/>
        <end position="248"/>
    </location>
</feature>
<dbReference type="PANTHER" id="PTHR33392:SF6">
    <property type="entry name" value="POLYISOPRENYL-TEICHOIC ACID--PEPTIDOGLYCAN TEICHOIC ACID TRANSFERASE TAGU"/>
    <property type="match status" value="1"/>
</dbReference>
<dbReference type="Proteomes" id="UP001347146">
    <property type="component" value="Unassembled WGS sequence"/>
</dbReference>
<reference evidence="6 7" key="1">
    <citation type="submission" date="2024-01" db="EMBL/GenBank/DDBJ databases">
        <title>Draft genome sequence of Gordonia sp. LSe1-13.</title>
        <authorList>
            <person name="Suphannarot A."/>
            <person name="Mingma R."/>
        </authorList>
    </citation>
    <scope>NUCLEOTIDE SEQUENCE [LARGE SCALE GENOMIC DNA]</scope>
    <source>
        <strain evidence="6 7">LSe1-13</strain>
    </source>
</reference>
<sequence>MESRPGDARRPRSGRARPDESTGARDTAGGRRRQEQPGRARPRPDQPRPDQPRPDQPRPGRPRSEQPRPDQSRSDQPRPERPRSERPHPDQPRRRRPRPGEQSSRQQGPRQQGSGQPRPEQLGPDQQRARPRRRPAPSGDRAPQDRRRPRADGQDAPPRRRRPAPQSTTTERRATSDEIHTRDRGPGEPPPKRRRARPAEPTRAAAAPGDSNRRRLSAPSGESARRTAGSAPAAGRPTTSRPGWRAKTTRAGVGRGLIAFLSISVLLCTGYAWNNVNNLNSNITQLGGLGLGGADDGAVDILLVGTDSRTDAKGNPLSQEELDLLRSGEEIATNTDTILLIRIPNDGSSATAISIPRDSYVEVPGIGMSKINAAYGTTKEGVRQRAVEAGQSEATAEKEGTQAGRGALIESVAGLTGVEVDHYAEVGLLGFVLLTNAVDGVDVCLKEAVREPLSGARFRAGEQTLNGPKALSFVRQRHGLPRGDLDRITRQQVFMASLANKMLSANMLADPGKLSELQRAVSRSVVIDDNWDVVKLAEQLKDLSGGRVKFATIPVVTEQGWSEDGQQSVVEVDPRQVRSFTDDLLNSKKDADAVERADYTVDVVNAGTVDGLGANVANILTTKGFQSGETASGQADDRDTVVYSHAEDAGARQLAQDLGGAEVRVDSSMPDKRLKAVLTNTYAGPGSILDTGAQVDNVPASERVGNNRPPITAGTDGPTCVN</sequence>
<dbReference type="NCBIfam" id="TIGR00350">
    <property type="entry name" value="lytR_cpsA_psr"/>
    <property type="match status" value="1"/>
</dbReference>
<dbReference type="Pfam" id="PF03816">
    <property type="entry name" value="LytR_cpsA_psr"/>
    <property type="match status" value="1"/>
</dbReference>
<evidence type="ECO:0000256" key="3">
    <source>
        <dbReference type="SAM" id="Phobius"/>
    </source>
</evidence>
<feature type="domain" description="Cell envelope-related transcriptional attenuator" evidence="4">
    <location>
        <begin position="334"/>
        <end position="503"/>
    </location>
</feature>
<evidence type="ECO:0000313" key="6">
    <source>
        <dbReference type="EMBL" id="MEE3848765.1"/>
    </source>
</evidence>
<feature type="region of interest" description="Disordered" evidence="2">
    <location>
        <begin position="699"/>
        <end position="722"/>
    </location>
</feature>
<name>A0ABU7M6P0_9ACTN</name>
<dbReference type="InterPro" id="IPR027381">
    <property type="entry name" value="LytR/CpsA/Psr_C"/>
</dbReference>
<evidence type="ECO:0000256" key="2">
    <source>
        <dbReference type="SAM" id="MobiDB-lite"/>
    </source>
</evidence>
<feature type="compositionally biased region" description="Basic and acidic residues" evidence="2">
    <location>
        <begin position="170"/>
        <end position="186"/>
    </location>
</feature>
<dbReference type="Gene3D" id="3.30.70.2390">
    <property type="match status" value="1"/>
</dbReference>
<dbReference type="PANTHER" id="PTHR33392">
    <property type="entry name" value="POLYISOPRENYL-TEICHOIC ACID--PEPTIDOGLYCAN TEICHOIC ACID TRANSFERASE TAGU"/>
    <property type="match status" value="1"/>
</dbReference>
<feature type="compositionally biased region" description="Basic and acidic residues" evidence="2">
    <location>
        <begin position="1"/>
        <end position="92"/>
    </location>
</feature>
<comment type="caution">
    <text evidence="6">The sequence shown here is derived from an EMBL/GenBank/DDBJ whole genome shotgun (WGS) entry which is preliminary data.</text>
</comment>
<feature type="compositionally biased region" description="Low complexity" evidence="2">
    <location>
        <begin position="102"/>
        <end position="126"/>
    </location>
</feature>
<dbReference type="InterPro" id="IPR004474">
    <property type="entry name" value="LytR_CpsA_psr"/>
</dbReference>
<dbReference type="RefSeq" id="WP_330430436.1">
    <property type="nucleotide sequence ID" value="NZ_JAZDUF010000001.1"/>
</dbReference>
<accession>A0ABU7M6P0</accession>
<evidence type="ECO:0000313" key="7">
    <source>
        <dbReference type="Proteomes" id="UP001347146"/>
    </source>
</evidence>
<keyword evidence="3" id="KW-0812">Transmembrane</keyword>
<dbReference type="Gene3D" id="3.40.630.190">
    <property type="entry name" value="LCP protein"/>
    <property type="match status" value="1"/>
</dbReference>
<proteinExistence type="inferred from homology"/>
<evidence type="ECO:0000259" key="4">
    <source>
        <dbReference type="Pfam" id="PF03816"/>
    </source>
</evidence>
<keyword evidence="3" id="KW-1133">Transmembrane helix</keyword>
<feature type="transmembrane region" description="Helical" evidence="3">
    <location>
        <begin position="253"/>
        <end position="273"/>
    </location>
</feature>
<dbReference type="Pfam" id="PF13399">
    <property type="entry name" value="LytR_C"/>
    <property type="match status" value="1"/>
</dbReference>
<comment type="similarity">
    <text evidence="1">Belongs to the LytR/CpsA/Psr (LCP) family.</text>
</comment>